<reference evidence="1 2" key="1">
    <citation type="journal article" date="2022" name="Hortic Res">
        <title>A haplotype resolved chromosomal level avocado genome allows analysis of novel avocado genes.</title>
        <authorList>
            <person name="Nath O."/>
            <person name="Fletcher S.J."/>
            <person name="Hayward A."/>
            <person name="Shaw L.M."/>
            <person name="Masouleh A.K."/>
            <person name="Furtado A."/>
            <person name="Henry R.J."/>
            <person name="Mitter N."/>
        </authorList>
    </citation>
    <scope>NUCLEOTIDE SEQUENCE [LARGE SCALE GENOMIC DNA]</scope>
    <source>
        <strain evidence="2">cv. Hass</strain>
    </source>
</reference>
<dbReference type="EMBL" id="CM056818">
    <property type="protein sequence ID" value="KAJ8622574.1"/>
    <property type="molecule type" value="Genomic_DNA"/>
</dbReference>
<name>A0ACC2KNM1_PERAE</name>
<dbReference type="Proteomes" id="UP001234297">
    <property type="component" value="Chromosome 10"/>
</dbReference>
<evidence type="ECO:0000313" key="2">
    <source>
        <dbReference type="Proteomes" id="UP001234297"/>
    </source>
</evidence>
<sequence>MAKKKVSKQEKPQPASPPHEHLSEQMVNLKALNNLLVRETVEHRDQIHTLRRTNHSLQSKISQILATHQTLKTQESLCEDRLLAAEIERDISIVFASLQLRQNEIKSEMPQKLELLEKEKEVLLARIAVLEEIELKEMQEETNRLVRELGRTQRDLGVKREEVNGLKLMVNELRVSYEEAREEMGSLRMECECARKEKWEVEERMGSLREDRDSIQRTLHELMERYEDLRKGMGDAINERNELDKARNEMGVELIQLQEKVGLLAAEVSSNQGTLDRVLLERDALQNDLDLQKTKEKRNFESFITEKASLERGLTGSALVIEDLNRKMEEMLGDKNSMECTMAHMEVVTADLQNEVIRCSATIDTLRESCGALGETNNQLVNDLSHQKDLLDLVRSERNVALVHISQLKDQIKQLKKEVGCLSTTLSALQESCRECKERNSQLQADMNEILHEKDVVGTNLNCQRQETEVLRLKLREMEKNHEEKQQELLHLKTEKGNLVEEMEERQICFELLMKAKDSIQSSLVESQQGLKDLQVKAELAEMFSKQTLSMLKHAAETMNGLVDEEKSSKGVNGIDEEQINDEIRPFVTELKAIKKAFRSRLQEVEEKNRELKSLQISVAKSKNWSFWTWLSSATTIVAVISIAYFAKGL</sequence>
<keyword evidence="2" id="KW-1185">Reference proteome</keyword>
<accession>A0ACC2KNM1</accession>
<evidence type="ECO:0000313" key="1">
    <source>
        <dbReference type="EMBL" id="KAJ8622574.1"/>
    </source>
</evidence>
<proteinExistence type="predicted"/>
<comment type="caution">
    <text evidence="1">The sequence shown here is derived from an EMBL/GenBank/DDBJ whole genome shotgun (WGS) entry which is preliminary data.</text>
</comment>
<organism evidence="1 2">
    <name type="scientific">Persea americana</name>
    <name type="common">Avocado</name>
    <dbReference type="NCBI Taxonomy" id="3435"/>
    <lineage>
        <taxon>Eukaryota</taxon>
        <taxon>Viridiplantae</taxon>
        <taxon>Streptophyta</taxon>
        <taxon>Embryophyta</taxon>
        <taxon>Tracheophyta</taxon>
        <taxon>Spermatophyta</taxon>
        <taxon>Magnoliopsida</taxon>
        <taxon>Magnoliidae</taxon>
        <taxon>Laurales</taxon>
        <taxon>Lauraceae</taxon>
        <taxon>Persea</taxon>
    </lineage>
</organism>
<gene>
    <name evidence="1" type="ORF">MRB53_031103</name>
</gene>
<protein>
    <submittedName>
        <fullName evidence="1">Uncharacterized protein</fullName>
    </submittedName>
</protein>